<dbReference type="Proteomes" id="UP000305929">
    <property type="component" value="Unassembled WGS sequence"/>
</dbReference>
<accession>A0A4V6AWU4</accession>
<gene>
    <name evidence="1" type="ORF">E4U91_28740</name>
</gene>
<dbReference type="EMBL" id="SZNQ01000001">
    <property type="protein sequence ID" value="TKT05253.1"/>
    <property type="molecule type" value="Genomic_DNA"/>
</dbReference>
<evidence type="ECO:0000313" key="2">
    <source>
        <dbReference type="Proteomes" id="UP000305929"/>
    </source>
</evidence>
<dbReference type="OrthoDB" id="4237225at2"/>
<protein>
    <submittedName>
        <fullName evidence="1">Uncharacterized protein</fullName>
    </submittedName>
</protein>
<name>A0A4V6AWU4_STRLS</name>
<proteinExistence type="predicted"/>
<keyword evidence="2" id="KW-1185">Reference proteome</keyword>
<dbReference type="AlphaFoldDB" id="A0A4V6AWU4"/>
<reference evidence="1 2" key="1">
    <citation type="submission" date="2019-04" db="EMBL/GenBank/DDBJ databases">
        <title>Streptomyces lasaliensis sp. nov., an Actinomycete isolated from soil which produces the polyether antibiotic lasalocid.</title>
        <authorList>
            <person name="Erwin G."/>
            <person name="Haber C."/>
        </authorList>
    </citation>
    <scope>NUCLEOTIDE SEQUENCE [LARGE SCALE GENOMIC DNA]</scope>
    <source>
        <strain evidence="1 2">X-537</strain>
    </source>
</reference>
<comment type="caution">
    <text evidence="1">The sequence shown here is derived from an EMBL/GenBank/DDBJ whole genome shotgun (WGS) entry which is preliminary data.</text>
</comment>
<evidence type="ECO:0000313" key="1">
    <source>
        <dbReference type="EMBL" id="TKT05253.1"/>
    </source>
</evidence>
<sequence>MTCGPGRLGCGKLDPGCGTDQAVRMSDEDAVPAGDDRAAKVALYMETLQARMDPAQYEALAQTVHETFRLLLEGREGIISGKDSHSFTPEMNREFATVVSMMLTGKMDQQVIEVPGTNGNYGFILMDPEEADDPARVQEVRDFIDQWTAERQAIDRELDGIARASNPNPDN</sequence>
<organism evidence="1 2">
    <name type="scientific">Streptomyces lasalocidi</name>
    <name type="common">Streptomyces lasaliensis</name>
    <dbReference type="NCBI Taxonomy" id="324833"/>
    <lineage>
        <taxon>Bacteria</taxon>
        <taxon>Bacillati</taxon>
        <taxon>Actinomycetota</taxon>
        <taxon>Actinomycetes</taxon>
        <taxon>Kitasatosporales</taxon>
        <taxon>Streptomycetaceae</taxon>
        <taxon>Streptomyces</taxon>
    </lineage>
</organism>